<dbReference type="OrthoDB" id="9800654at2"/>
<accession>A0A369WFX1</accession>
<keyword evidence="7" id="KW-1185">Reference proteome</keyword>
<reference evidence="6 7" key="1">
    <citation type="submission" date="2018-07" db="EMBL/GenBank/DDBJ databases">
        <title>Motiliproteus coralliicola sp. nov., a bacterium isolated from Coral.</title>
        <authorList>
            <person name="Wang G."/>
        </authorList>
    </citation>
    <scope>NUCLEOTIDE SEQUENCE [LARGE SCALE GENOMIC DNA]</scope>
    <source>
        <strain evidence="6 7">C34</strain>
    </source>
</reference>
<evidence type="ECO:0000256" key="4">
    <source>
        <dbReference type="ARBA" id="ARBA00022840"/>
    </source>
</evidence>
<dbReference type="PANTHER" id="PTHR43553:SF24">
    <property type="entry name" value="ENERGY-COUPLING FACTOR TRANSPORTER ATP-BINDING PROTEIN ECFA1"/>
    <property type="match status" value="1"/>
</dbReference>
<dbReference type="PROSITE" id="PS00211">
    <property type="entry name" value="ABC_TRANSPORTER_1"/>
    <property type="match status" value="1"/>
</dbReference>
<dbReference type="AlphaFoldDB" id="A0A369WFX1"/>
<keyword evidence="4 6" id="KW-0067">ATP-binding</keyword>
<organism evidence="6 7">
    <name type="scientific">Motiliproteus coralliicola</name>
    <dbReference type="NCBI Taxonomy" id="2283196"/>
    <lineage>
        <taxon>Bacteria</taxon>
        <taxon>Pseudomonadati</taxon>
        <taxon>Pseudomonadota</taxon>
        <taxon>Gammaproteobacteria</taxon>
        <taxon>Oceanospirillales</taxon>
        <taxon>Oceanospirillaceae</taxon>
        <taxon>Motiliproteus</taxon>
    </lineage>
</organism>
<dbReference type="GO" id="GO:0016887">
    <property type="term" value="F:ATP hydrolysis activity"/>
    <property type="evidence" value="ECO:0007669"/>
    <property type="project" value="InterPro"/>
</dbReference>
<dbReference type="Gene3D" id="3.40.50.300">
    <property type="entry name" value="P-loop containing nucleotide triphosphate hydrolases"/>
    <property type="match status" value="1"/>
</dbReference>
<dbReference type="InterPro" id="IPR003593">
    <property type="entry name" value="AAA+_ATPase"/>
</dbReference>
<name>A0A369WFX1_9GAMM</name>
<dbReference type="SUPFAM" id="SSF52540">
    <property type="entry name" value="P-loop containing nucleoside triphosphate hydrolases"/>
    <property type="match status" value="1"/>
</dbReference>
<dbReference type="Proteomes" id="UP000253769">
    <property type="component" value="Unassembled WGS sequence"/>
</dbReference>
<dbReference type="Pfam" id="PF00005">
    <property type="entry name" value="ABC_tran"/>
    <property type="match status" value="1"/>
</dbReference>
<evidence type="ECO:0000256" key="1">
    <source>
        <dbReference type="ARBA" id="ARBA00005417"/>
    </source>
</evidence>
<comment type="similarity">
    <text evidence="1">Belongs to the ABC transporter superfamily.</text>
</comment>
<dbReference type="CDD" id="cd03225">
    <property type="entry name" value="ABC_cobalt_CbiO_domain1"/>
    <property type="match status" value="1"/>
</dbReference>
<evidence type="ECO:0000256" key="3">
    <source>
        <dbReference type="ARBA" id="ARBA00022741"/>
    </source>
</evidence>
<dbReference type="InterPro" id="IPR003439">
    <property type="entry name" value="ABC_transporter-like_ATP-bd"/>
</dbReference>
<gene>
    <name evidence="6" type="ORF">DV711_11850</name>
</gene>
<dbReference type="GO" id="GO:0005524">
    <property type="term" value="F:ATP binding"/>
    <property type="evidence" value="ECO:0007669"/>
    <property type="project" value="UniProtKB-KW"/>
</dbReference>
<sequence>MHGNASTPLLDARQLSKSYGERALFHIDALDLHRGEATLLTGRNGAGKSTLLKVLAGLEPQHGGQLRYCGTPLTQRRHRQLGGKVIYLHQHPYLFDTSVANNIGYGLKHLSPSQRQQAIDRALDWSGLSHLRERRAKTLSGGEKQRIALARAWVMEPELLLLDEPTANMDAEAREQTLFLIRRLINDGVAVLLCSHEIKVDKRLIRRQLHLEDGVLHERSTAAASDSPLQHSLHSDNPVPLMQLTEA</sequence>
<dbReference type="InterPro" id="IPR015856">
    <property type="entry name" value="ABC_transpr_CbiO/EcfA_su"/>
</dbReference>
<keyword evidence="2" id="KW-0813">Transport</keyword>
<evidence type="ECO:0000313" key="7">
    <source>
        <dbReference type="Proteomes" id="UP000253769"/>
    </source>
</evidence>
<dbReference type="InterPro" id="IPR027417">
    <property type="entry name" value="P-loop_NTPase"/>
</dbReference>
<evidence type="ECO:0000259" key="5">
    <source>
        <dbReference type="PROSITE" id="PS50893"/>
    </source>
</evidence>
<dbReference type="SMART" id="SM00382">
    <property type="entry name" value="AAA"/>
    <property type="match status" value="1"/>
</dbReference>
<dbReference type="InterPro" id="IPR017871">
    <property type="entry name" value="ABC_transporter-like_CS"/>
</dbReference>
<keyword evidence="3" id="KW-0547">Nucleotide-binding</keyword>
<protein>
    <submittedName>
        <fullName evidence="6">ABC transporter ATP-binding protein</fullName>
    </submittedName>
</protein>
<proteinExistence type="inferred from homology"/>
<evidence type="ECO:0000313" key="6">
    <source>
        <dbReference type="EMBL" id="RDE19574.1"/>
    </source>
</evidence>
<feature type="domain" description="ABC transporter" evidence="5">
    <location>
        <begin position="10"/>
        <end position="238"/>
    </location>
</feature>
<dbReference type="GO" id="GO:0043190">
    <property type="term" value="C:ATP-binding cassette (ABC) transporter complex"/>
    <property type="evidence" value="ECO:0007669"/>
    <property type="project" value="TreeGrafter"/>
</dbReference>
<dbReference type="RefSeq" id="WP_114695920.1">
    <property type="nucleotide sequence ID" value="NZ_QQOH01000003.1"/>
</dbReference>
<dbReference type="PANTHER" id="PTHR43553">
    <property type="entry name" value="HEAVY METAL TRANSPORTER"/>
    <property type="match status" value="1"/>
</dbReference>
<dbReference type="GO" id="GO:0042626">
    <property type="term" value="F:ATPase-coupled transmembrane transporter activity"/>
    <property type="evidence" value="ECO:0007669"/>
    <property type="project" value="TreeGrafter"/>
</dbReference>
<dbReference type="PROSITE" id="PS50893">
    <property type="entry name" value="ABC_TRANSPORTER_2"/>
    <property type="match status" value="1"/>
</dbReference>
<comment type="caution">
    <text evidence="6">The sequence shown here is derived from an EMBL/GenBank/DDBJ whole genome shotgun (WGS) entry which is preliminary data.</text>
</comment>
<dbReference type="EMBL" id="QQOH01000003">
    <property type="protein sequence ID" value="RDE19574.1"/>
    <property type="molecule type" value="Genomic_DNA"/>
</dbReference>
<dbReference type="InterPro" id="IPR050095">
    <property type="entry name" value="ECF_ABC_transporter_ATP-bd"/>
</dbReference>
<evidence type="ECO:0000256" key="2">
    <source>
        <dbReference type="ARBA" id="ARBA00022448"/>
    </source>
</evidence>